<name>A0A1V6N1G7_METAZ</name>
<keyword evidence="2" id="KW-1185">Reference proteome</keyword>
<dbReference type="EMBL" id="JXMW01000012">
    <property type="protein sequence ID" value="OQD58538.1"/>
    <property type="molecule type" value="Genomic_DNA"/>
</dbReference>
<gene>
    <name evidence="1" type="ORF">MBBAR_12c00120</name>
</gene>
<accession>A0A1V6N1G7</accession>
<organism evidence="1 2">
    <name type="scientific">Methanobrevibacter arboriphilus JCM 13429 = DSM 1125</name>
    <dbReference type="NCBI Taxonomy" id="1300164"/>
    <lineage>
        <taxon>Archaea</taxon>
        <taxon>Methanobacteriati</taxon>
        <taxon>Methanobacteriota</taxon>
        <taxon>Methanomada group</taxon>
        <taxon>Methanobacteria</taxon>
        <taxon>Methanobacteriales</taxon>
        <taxon>Methanobacteriaceae</taxon>
        <taxon>Methanobrevibacter</taxon>
    </lineage>
</organism>
<dbReference type="Proteomes" id="UP000191661">
    <property type="component" value="Unassembled WGS sequence"/>
</dbReference>
<dbReference type="OrthoDB" id="383623at2157"/>
<protein>
    <recommendedName>
        <fullName evidence="3">Adhesin-like protein</fullName>
    </recommendedName>
</protein>
<evidence type="ECO:0008006" key="3">
    <source>
        <dbReference type="Google" id="ProtNLM"/>
    </source>
</evidence>
<sequence>MINEVKKILIFFLIVLAINLVLGEVNANDPLIPEQPPSHSVIKSFKFYVCNAYYNKVAKIKVKLIGKDNKPVKNMGLFLTKVTNKLIYPGVDIGSVMTNSKGIATFKNKLTEFGYITILVHSSEHIYAIGGGDNTASCGIYVYKSFLKQNNNLSVKKHNVGLKSYFKLKGHRTSTFKVYYKIPKGVKYSKPKIKGNGFKSVKVRFNHKKRIAILKVNKLKPKKSISVKWKLYAKSGNYTIKSVVKKPKSTKFRGNNVLKRIKV</sequence>
<evidence type="ECO:0000313" key="1">
    <source>
        <dbReference type="EMBL" id="OQD58538.1"/>
    </source>
</evidence>
<proteinExistence type="predicted"/>
<reference evidence="1 2" key="1">
    <citation type="submission" date="2014-12" db="EMBL/GenBank/DDBJ databases">
        <title>Genome sequence of Methanobrevibacter arboriphilicus DH1, DSM1125.</title>
        <authorList>
            <person name="Poehlein A."/>
            <person name="Thauer R.K."/>
            <person name="Seedorf H."/>
            <person name="Daniel R."/>
        </authorList>
    </citation>
    <scope>NUCLEOTIDE SEQUENCE [LARGE SCALE GENOMIC DNA]</scope>
    <source>
        <strain evidence="1 2">DH1</strain>
    </source>
</reference>
<dbReference type="RefSeq" id="WP_080460523.1">
    <property type="nucleotide sequence ID" value="NZ_JXMW01000012.1"/>
</dbReference>
<evidence type="ECO:0000313" key="2">
    <source>
        <dbReference type="Proteomes" id="UP000191661"/>
    </source>
</evidence>
<comment type="caution">
    <text evidence="1">The sequence shown here is derived from an EMBL/GenBank/DDBJ whole genome shotgun (WGS) entry which is preliminary data.</text>
</comment>
<dbReference type="AlphaFoldDB" id="A0A1V6N1G7"/>